<dbReference type="GO" id="GO:0016303">
    <property type="term" value="F:1-phosphatidylinositol-3-kinase activity"/>
    <property type="evidence" value="ECO:0007669"/>
    <property type="project" value="TreeGrafter"/>
</dbReference>
<dbReference type="InterPro" id="IPR042236">
    <property type="entry name" value="PI3K_accessory_sf"/>
</dbReference>
<dbReference type="PANTHER" id="PTHR10048:SF111">
    <property type="entry name" value="PHOSPHATIDYLINOSITOL 3-KINASE AGE-1"/>
    <property type="match status" value="1"/>
</dbReference>
<feature type="domain" description="C2 PI3K-type" evidence="11">
    <location>
        <begin position="450"/>
        <end position="599"/>
    </location>
</feature>
<dbReference type="Gene3D" id="3.10.20.770">
    <property type="match status" value="1"/>
</dbReference>
<keyword evidence="3" id="KW-0418">Kinase</keyword>
<dbReference type="FunFam" id="1.10.1070.11:FF:000001">
    <property type="entry name" value="Phosphatidylinositol 4,5-bisphosphate 3-kinase catalytic subunit"/>
    <property type="match status" value="1"/>
</dbReference>
<dbReference type="SMART" id="SM00144">
    <property type="entry name" value="PI3K_rbd"/>
    <property type="match status" value="1"/>
</dbReference>
<evidence type="ECO:0000313" key="12">
    <source>
        <dbReference type="Proteomes" id="UP000035680"/>
    </source>
</evidence>
<feature type="domain" description="PIK helical" evidence="9">
    <location>
        <begin position="637"/>
        <end position="818"/>
    </location>
</feature>
<dbReference type="Pfam" id="PF02192">
    <property type="entry name" value="PI3K_p85B"/>
    <property type="match status" value="1"/>
</dbReference>
<dbReference type="GO" id="GO:0005524">
    <property type="term" value="F:ATP binding"/>
    <property type="evidence" value="ECO:0007669"/>
    <property type="project" value="UniProtKB-KW"/>
</dbReference>
<dbReference type="InterPro" id="IPR000403">
    <property type="entry name" value="PI3/4_kinase_cat_dom"/>
</dbReference>
<keyword evidence="2" id="KW-0547">Nucleotide-binding</keyword>
<feature type="compositionally biased region" description="Basic residues" evidence="6">
    <location>
        <begin position="22"/>
        <end position="32"/>
    </location>
</feature>
<dbReference type="InterPro" id="IPR036940">
    <property type="entry name" value="PI3/4_kinase_cat_sf"/>
</dbReference>
<dbReference type="SMART" id="SM00143">
    <property type="entry name" value="PI3K_p85B"/>
    <property type="match status" value="1"/>
</dbReference>
<dbReference type="AlphaFoldDB" id="A0A0K0EVM8"/>
<dbReference type="GO" id="GO:0005737">
    <property type="term" value="C:cytoplasm"/>
    <property type="evidence" value="ECO:0007669"/>
    <property type="project" value="UniProtKB-ARBA"/>
</dbReference>
<dbReference type="PROSITE" id="PS51546">
    <property type="entry name" value="PI3K_RBD"/>
    <property type="match status" value="1"/>
</dbReference>
<feature type="domain" description="PI3K-ABD" evidence="8">
    <location>
        <begin position="122"/>
        <end position="211"/>
    </location>
</feature>
<evidence type="ECO:0000259" key="7">
    <source>
        <dbReference type="PROSITE" id="PS50290"/>
    </source>
</evidence>
<dbReference type="SMART" id="SM00146">
    <property type="entry name" value="PI3Kc"/>
    <property type="match status" value="1"/>
</dbReference>
<dbReference type="PROSITE" id="PS00916">
    <property type="entry name" value="PI3_4_KINASE_2"/>
    <property type="match status" value="1"/>
</dbReference>
<reference evidence="12" key="1">
    <citation type="submission" date="2014-07" db="EMBL/GenBank/DDBJ databases">
        <authorList>
            <person name="Martin A.A"/>
            <person name="De Silva N."/>
        </authorList>
    </citation>
    <scope>NUCLEOTIDE SEQUENCE</scope>
</reference>
<dbReference type="InterPro" id="IPR000341">
    <property type="entry name" value="PI3K_Ras-bd_dom"/>
</dbReference>
<dbReference type="Gene3D" id="2.60.40.150">
    <property type="entry name" value="C2 domain"/>
    <property type="match status" value="1"/>
</dbReference>
<feature type="domain" description="PI3K/PI4K catalytic" evidence="7">
    <location>
        <begin position="907"/>
        <end position="1195"/>
    </location>
</feature>
<dbReference type="InterPro" id="IPR011009">
    <property type="entry name" value="Kinase-like_dom_sf"/>
</dbReference>
<dbReference type="PROSITE" id="PS50290">
    <property type="entry name" value="PI3_4_KINASE_3"/>
    <property type="match status" value="1"/>
</dbReference>
<dbReference type="InterPro" id="IPR018936">
    <property type="entry name" value="PI3/4_kinase_CS"/>
</dbReference>
<dbReference type="InterPro" id="IPR029071">
    <property type="entry name" value="Ubiquitin-like_domsf"/>
</dbReference>
<dbReference type="SUPFAM" id="SSF49562">
    <property type="entry name" value="C2 domain (Calcium/lipid-binding domain, CaLB)"/>
    <property type="match status" value="1"/>
</dbReference>
<dbReference type="PROSITE" id="PS51544">
    <property type="entry name" value="PI3K_ABD"/>
    <property type="match status" value="1"/>
</dbReference>
<evidence type="ECO:0000256" key="3">
    <source>
        <dbReference type="ARBA" id="ARBA00022777"/>
    </source>
</evidence>
<keyword evidence="1" id="KW-0808">Transferase</keyword>
<reference evidence="13" key="2">
    <citation type="submission" date="2015-08" db="UniProtKB">
        <authorList>
            <consortium name="WormBaseParasite"/>
        </authorList>
    </citation>
    <scope>IDENTIFICATION</scope>
</reference>
<name>A0A0K0EVM8_STRVS</name>
<organism evidence="12 13">
    <name type="scientific">Strongyloides venezuelensis</name>
    <name type="common">Threadworm</name>
    <dbReference type="NCBI Taxonomy" id="75913"/>
    <lineage>
        <taxon>Eukaryota</taxon>
        <taxon>Metazoa</taxon>
        <taxon>Ecdysozoa</taxon>
        <taxon>Nematoda</taxon>
        <taxon>Chromadorea</taxon>
        <taxon>Rhabditida</taxon>
        <taxon>Tylenchina</taxon>
        <taxon>Panagrolaimomorpha</taxon>
        <taxon>Strongyloidoidea</taxon>
        <taxon>Strongyloididae</taxon>
        <taxon>Strongyloides</taxon>
    </lineage>
</organism>
<dbReference type="Pfam" id="PF00792">
    <property type="entry name" value="PI3K_C2"/>
    <property type="match status" value="1"/>
</dbReference>
<dbReference type="Gene3D" id="1.10.1070.11">
    <property type="entry name" value="Phosphatidylinositol 3-/4-kinase, catalytic domain"/>
    <property type="match status" value="1"/>
</dbReference>
<dbReference type="Pfam" id="PF00613">
    <property type="entry name" value="PI3Ka"/>
    <property type="match status" value="1"/>
</dbReference>
<feature type="compositionally biased region" description="Basic and acidic residues" evidence="6">
    <location>
        <begin position="11"/>
        <end position="21"/>
    </location>
</feature>
<evidence type="ECO:0000256" key="1">
    <source>
        <dbReference type="ARBA" id="ARBA00022679"/>
    </source>
</evidence>
<protein>
    <submittedName>
        <fullName evidence="13">Phosphatidylinositol 3-kinase age-1 (inferred by orthology to a C. elegans protein)</fullName>
    </submittedName>
</protein>
<dbReference type="GO" id="GO:0005886">
    <property type="term" value="C:plasma membrane"/>
    <property type="evidence" value="ECO:0007669"/>
    <property type="project" value="TreeGrafter"/>
</dbReference>
<evidence type="ECO:0000259" key="11">
    <source>
        <dbReference type="PROSITE" id="PS51547"/>
    </source>
</evidence>
<dbReference type="WBParaSite" id="SVE_0057800.1">
    <property type="protein sequence ID" value="SVE_0057800.1"/>
    <property type="gene ID" value="SVE_0057800"/>
</dbReference>
<dbReference type="CDD" id="cd00864">
    <property type="entry name" value="PI3Ka"/>
    <property type="match status" value="1"/>
</dbReference>
<dbReference type="PANTHER" id="PTHR10048">
    <property type="entry name" value="PHOSPHATIDYLINOSITOL KINASE"/>
    <property type="match status" value="1"/>
</dbReference>
<evidence type="ECO:0000256" key="6">
    <source>
        <dbReference type="SAM" id="MobiDB-lite"/>
    </source>
</evidence>
<dbReference type="InterPro" id="IPR002420">
    <property type="entry name" value="PI3K-type_C2_dom"/>
</dbReference>
<proteinExistence type="inferred from homology"/>
<keyword evidence="4" id="KW-0067">ATP-binding</keyword>
<dbReference type="GO" id="GO:0043491">
    <property type="term" value="P:phosphatidylinositol 3-kinase/protein kinase B signal transduction"/>
    <property type="evidence" value="ECO:0007669"/>
    <property type="project" value="TreeGrafter"/>
</dbReference>
<dbReference type="Pfam" id="PF00794">
    <property type="entry name" value="PI3K_rbd"/>
    <property type="match status" value="1"/>
</dbReference>
<dbReference type="PROSITE" id="PS00915">
    <property type="entry name" value="PI3_4_KINASE_1"/>
    <property type="match status" value="1"/>
</dbReference>
<dbReference type="GO" id="GO:0048015">
    <property type="term" value="P:phosphatidylinositol-mediated signaling"/>
    <property type="evidence" value="ECO:0007669"/>
    <property type="project" value="TreeGrafter"/>
</dbReference>
<evidence type="ECO:0000256" key="2">
    <source>
        <dbReference type="ARBA" id="ARBA00022741"/>
    </source>
</evidence>
<dbReference type="GO" id="GO:0005942">
    <property type="term" value="C:phosphatidylinositol 3-kinase complex"/>
    <property type="evidence" value="ECO:0007669"/>
    <property type="project" value="TreeGrafter"/>
</dbReference>
<dbReference type="GO" id="GO:0016477">
    <property type="term" value="P:cell migration"/>
    <property type="evidence" value="ECO:0007669"/>
    <property type="project" value="TreeGrafter"/>
</dbReference>
<keyword evidence="12" id="KW-1185">Reference proteome</keyword>
<evidence type="ECO:0000259" key="9">
    <source>
        <dbReference type="PROSITE" id="PS51545"/>
    </source>
</evidence>
<dbReference type="SUPFAM" id="SSF48371">
    <property type="entry name" value="ARM repeat"/>
    <property type="match status" value="1"/>
</dbReference>
<dbReference type="InterPro" id="IPR015433">
    <property type="entry name" value="PI3/4_kinase"/>
</dbReference>
<dbReference type="InterPro" id="IPR003113">
    <property type="entry name" value="PI3K_ABD"/>
</dbReference>
<feature type="region of interest" description="Disordered" evidence="6">
    <location>
        <begin position="1"/>
        <end position="37"/>
    </location>
</feature>
<comment type="similarity">
    <text evidence="5">Belongs to the PI3/PI4-kinase family.</text>
</comment>
<dbReference type="Proteomes" id="UP000035680">
    <property type="component" value="Unassembled WGS sequence"/>
</dbReference>
<evidence type="ECO:0000256" key="4">
    <source>
        <dbReference type="ARBA" id="ARBA00022840"/>
    </source>
</evidence>
<sequence length="1209" mass="141901">MNVPSSSNKQLQKEEPPDPFKSKKRHEEHKRRISDSKVQHNMNVERNVNYFQRFKTKPENKDFYSDIKNKTLYENVKEMLEMLNSDYTMPQYVNLIGKYALKNTVWKNFVKYSKVKEFSLTDREYVEFDILLPNGFLITVNISTRATLEQLKKEAFYQANKHVFNKNLLPIQNYLFAMIASNGCKENIYDESCQLYVYKLKSPILVLHQPSENVVEKKLEQDIGVAIGFTIDELDHKIPYEAKLFRASLFEFCVLTIGERCCSGNGHYAFFEDNILELEYKLPPKCYVRLEENKMITRVYYRTYSDEKNELDTKCTCVEVCNVISKDKKTGVISIMTIPQLIEFTLNQLKTMDIEIMEDPKDFVLQIVGKKIYLTKENIPLTSFEYIRTSFDNSTIPLLIMRRKSLIYEKLPPYVNMHVPYYVRASRKQKEITHMHLHEDHGQTQYLWELENDFKFELDTAGNVSVYDSDQKIFVRAALTVGRHILAQKDSSHKSINDPRWRGYKMDLGYYMKDIPPAAQLSFALVSTVPKKNGKNENEVLGWCNLRLFDYKHRLIQGRKTLYLHKPGRQSDDSFINPSGPEGMNMQRGSHPRIVVYFKDYSAKSQRIHIKYPELKKIKEYVSIIKNNPRISDDDRAIDPDSVKPEEGRKLKKYLKYLDGTLLTEDDQLLLWKYREYICKHLPNLLVVMSDCRTIWKSREHVAQFYELLTRWGNISVEAAIELLDNRQRDCVVRKFAVDILDKWLDDERFKLFMMHLIQGIKYEPYYDNPLAVMLIRRALLNYQIAHRLFWLLRAELEQEIGASESVNGKACRLTGENNIEGKYTLPVVRCTIMLECLLRANVRHIGPVIKQVRMVNELFKISNEIKSNTTKESNTKLLKKKLKKVAHDMEYVESPLNPIILLGELCIEECRVLSSAKQPIKLVWSNCEPLARLSKKTHQIIFKNGDDLRQDMLTLQVMKIMDAFWKSMGYDFCMSIYEVLPMGYNIGLINVVQKCVTLFEIQTNERKRSVSLSMETACINKWLRKYNDETRLYLEAVDRFTASLVGYCVATYILGIKDRHQDNIMVRKDGRMFHIDFGHILGHTKTKLGINRDRTPFILTDHFLYVITKGRSQFKNNHDIMKFRENCKEAFLILYDHSRLFISLFRMMLSMGLPECSTQEDLNYLKLSLMTGVDKDVAAMQFDNIFKEVTKSDLSTKTNWFFHSVKHM</sequence>
<evidence type="ECO:0000256" key="5">
    <source>
        <dbReference type="PROSITE-ProRule" id="PRU00880"/>
    </source>
</evidence>
<evidence type="ECO:0000259" key="8">
    <source>
        <dbReference type="PROSITE" id="PS51544"/>
    </source>
</evidence>
<accession>A0A0K0EVM8</accession>
<dbReference type="STRING" id="75913.A0A0K0EVM8"/>
<dbReference type="Gene3D" id="1.25.40.70">
    <property type="entry name" value="Phosphatidylinositol 3-kinase, accessory domain (PIK)"/>
    <property type="match status" value="1"/>
</dbReference>
<dbReference type="SUPFAM" id="SSF56112">
    <property type="entry name" value="Protein kinase-like (PK-like)"/>
    <property type="match status" value="1"/>
</dbReference>
<dbReference type="Gene3D" id="3.30.1010.10">
    <property type="entry name" value="Phosphatidylinositol 3-kinase Catalytic Subunit, Chain A, domain 4"/>
    <property type="match status" value="1"/>
</dbReference>
<dbReference type="InterPro" id="IPR016024">
    <property type="entry name" value="ARM-type_fold"/>
</dbReference>
<evidence type="ECO:0000259" key="10">
    <source>
        <dbReference type="PROSITE" id="PS51546"/>
    </source>
</evidence>
<dbReference type="SUPFAM" id="SSF54236">
    <property type="entry name" value="Ubiquitin-like"/>
    <property type="match status" value="1"/>
</dbReference>
<dbReference type="GO" id="GO:0035005">
    <property type="term" value="F:1-phosphatidylinositol-4-phosphate 3-kinase activity"/>
    <property type="evidence" value="ECO:0007669"/>
    <property type="project" value="TreeGrafter"/>
</dbReference>
<dbReference type="InterPro" id="IPR001263">
    <property type="entry name" value="PI3K_accessory_dom"/>
</dbReference>
<dbReference type="InterPro" id="IPR035892">
    <property type="entry name" value="C2_domain_sf"/>
</dbReference>
<dbReference type="SMART" id="SM00145">
    <property type="entry name" value="PI3Ka"/>
    <property type="match status" value="1"/>
</dbReference>
<dbReference type="Pfam" id="PF00454">
    <property type="entry name" value="PI3_PI4_kinase"/>
    <property type="match status" value="1"/>
</dbReference>
<dbReference type="PROSITE" id="PS51547">
    <property type="entry name" value="C2_PI3K"/>
    <property type="match status" value="1"/>
</dbReference>
<evidence type="ECO:0000313" key="13">
    <source>
        <dbReference type="WBParaSite" id="SVE_0057800.1"/>
    </source>
</evidence>
<feature type="compositionally biased region" description="Polar residues" evidence="6">
    <location>
        <begin position="1"/>
        <end position="10"/>
    </location>
</feature>
<dbReference type="PROSITE" id="PS51545">
    <property type="entry name" value="PIK_HELICAL"/>
    <property type="match status" value="1"/>
</dbReference>
<feature type="domain" description="PI3K-RBD" evidence="10">
    <location>
        <begin position="312"/>
        <end position="403"/>
    </location>
</feature>